<dbReference type="InterPro" id="IPR030395">
    <property type="entry name" value="GP_PDE_dom"/>
</dbReference>
<dbReference type="GO" id="GO:0008889">
    <property type="term" value="F:glycerophosphodiester phosphodiesterase activity"/>
    <property type="evidence" value="ECO:0007669"/>
    <property type="project" value="UniProtKB-EC"/>
</dbReference>
<dbReference type="SUPFAM" id="SSF51695">
    <property type="entry name" value="PLC-like phosphodiesterases"/>
    <property type="match status" value="1"/>
</dbReference>
<evidence type="ECO:0000256" key="2">
    <source>
        <dbReference type="ARBA" id="ARBA00022798"/>
    </source>
</evidence>
<comment type="catalytic activity">
    <reaction evidence="4">
        <text>a sn-glycero-3-phosphodiester + H2O = an alcohol + sn-glycerol 3-phosphate + H(+)</text>
        <dbReference type="Rhea" id="RHEA:12969"/>
        <dbReference type="ChEBI" id="CHEBI:15377"/>
        <dbReference type="ChEBI" id="CHEBI:15378"/>
        <dbReference type="ChEBI" id="CHEBI:30879"/>
        <dbReference type="ChEBI" id="CHEBI:57597"/>
        <dbReference type="ChEBI" id="CHEBI:83408"/>
        <dbReference type="EC" id="3.1.4.46"/>
    </reaction>
</comment>
<dbReference type="AlphaFoldDB" id="A0A2P6TIP7"/>
<evidence type="ECO:0000313" key="8">
    <source>
        <dbReference type="Proteomes" id="UP000239899"/>
    </source>
</evidence>
<dbReference type="InterPro" id="IPR017946">
    <property type="entry name" value="PLC-like_Pdiesterase_TIM-brl"/>
</dbReference>
<dbReference type="PANTHER" id="PTHR22958">
    <property type="entry name" value="GLYCEROPHOSPHORYL DIESTER PHOSPHODIESTERASE"/>
    <property type="match status" value="1"/>
</dbReference>
<dbReference type="Gene3D" id="3.20.20.190">
    <property type="entry name" value="Phosphatidylinositol (PI) phosphodiesterase"/>
    <property type="match status" value="1"/>
</dbReference>
<evidence type="ECO:0000256" key="1">
    <source>
        <dbReference type="ARBA" id="ARBA00012247"/>
    </source>
</evidence>
<dbReference type="OrthoDB" id="1058301at2759"/>
<dbReference type="EMBL" id="LHPG02000014">
    <property type="protein sequence ID" value="PRW39100.1"/>
    <property type="molecule type" value="Genomic_DNA"/>
</dbReference>
<gene>
    <name evidence="7" type="ORF">C2E21_6883</name>
</gene>
<organism evidence="7 8">
    <name type="scientific">Chlorella sorokiniana</name>
    <name type="common">Freshwater green alga</name>
    <dbReference type="NCBI Taxonomy" id="3076"/>
    <lineage>
        <taxon>Eukaryota</taxon>
        <taxon>Viridiplantae</taxon>
        <taxon>Chlorophyta</taxon>
        <taxon>core chlorophytes</taxon>
        <taxon>Trebouxiophyceae</taxon>
        <taxon>Chlorellales</taxon>
        <taxon>Chlorellaceae</taxon>
        <taxon>Chlorella clade</taxon>
        <taxon>Chlorella</taxon>
    </lineage>
</organism>
<protein>
    <recommendedName>
        <fullName evidence="1">glycerophosphodiester phosphodiesterase</fullName>
        <ecNumber evidence="1">3.1.4.46</ecNumber>
    </recommendedName>
</protein>
<evidence type="ECO:0000256" key="5">
    <source>
        <dbReference type="SAM" id="MobiDB-lite"/>
    </source>
</evidence>
<dbReference type="InterPro" id="IPR051578">
    <property type="entry name" value="GDPD"/>
</dbReference>
<feature type="domain" description="GP-PDE" evidence="6">
    <location>
        <begin position="59"/>
        <end position="425"/>
    </location>
</feature>
<keyword evidence="3" id="KW-0378">Hydrolase</keyword>
<proteinExistence type="predicted"/>
<dbReference type="STRING" id="3076.A0A2P6TIP7"/>
<dbReference type="GO" id="GO:0006071">
    <property type="term" value="P:glycerol metabolic process"/>
    <property type="evidence" value="ECO:0007669"/>
    <property type="project" value="UniProtKB-KW"/>
</dbReference>
<reference evidence="7 8" key="1">
    <citation type="journal article" date="2018" name="Plant J.">
        <title>Genome sequences of Chlorella sorokiniana UTEX 1602 and Micractinium conductrix SAG 241.80: implications to maltose excretion by a green alga.</title>
        <authorList>
            <person name="Arriola M.B."/>
            <person name="Velmurugan N."/>
            <person name="Zhang Y."/>
            <person name="Plunkett M.H."/>
            <person name="Hondzo H."/>
            <person name="Barney B.M."/>
        </authorList>
    </citation>
    <scope>NUCLEOTIDE SEQUENCE [LARGE SCALE GENOMIC DNA]</scope>
    <source>
        <strain evidence="8">UTEX 1602</strain>
    </source>
</reference>
<accession>A0A2P6TIP7</accession>
<keyword evidence="2" id="KW-0319">Glycerol metabolism</keyword>
<feature type="region of interest" description="Disordered" evidence="5">
    <location>
        <begin position="165"/>
        <end position="198"/>
    </location>
</feature>
<dbReference type="Proteomes" id="UP000239899">
    <property type="component" value="Unassembled WGS sequence"/>
</dbReference>
<evidence type="ECO:0000256" key="4">
    <source>
        <dbReference type="ARBA" id="ARBA00047512"/>
    </source>
</evidence>
<evidence type="ECO:0000256" key="3">
    <source>
        <dbReference type="ARBA" id="ARBA00022801"/>
    </source>
</evidence>
<dbReference type="Pfam" id="PF03009">
    <property type="entry name" value="GDPD"/>
    <property type="match status" value="1"/>
</dbReference>
<dbReference type="PANTHER" id="PTHR22958:SF1">
    <property type="entry name" value="GLYCEROPHOSPHOCHOLINE PHOSPHODIESTERASE GPCPD1"/>
    <property type="match status" value="1"/>
</dbReference>
<evidence type="ECO:0000259" key="6">
    <source>
        <dbReference type="PROSITE" id="PS51704"/>
    </source>
</evidence>
<keyword evidence="8" id="KW-1185">Reference proteome</keyword>
<dbReference type="GO" id="GO:0046475">
    <property type="term" value="P:glycerophospholipid catabolic process"/>
    <property type="evidence" value="ECO:0007669"/>
    <property type="project" value="TreeGrafter"/>
</dbReference>
<feature type="compositionally biased region" description="Gly residues" evidence="5">
    <location>
        <begin position="166"/>
        <end position="192"/>
    </location>
</feature>
<dbReference type="EC" id="3.1.4.46" evidence="1"/>
<dbReference type="PROSITE" id="PS51704">
    <property type="entry name" value="GP_PDE"/>
    <property type="match status" value="1"/>
</dbReference>
<sequence>MLGGPAAAPGGLSAALASLGGQMGPGAGLVVRASESNGPLSWGGPKRFAGLLDGGAETVALGGHRGMGANVWHPTSTTPIPAPFRENTLKSFQRAVACGASFLEFDVQVTKDGVPVIWHDNYVVYGDEAAPTSRLIADLTAEEFRRLAPINDLIAEAAASGAPGVLEGGSPLGGSPMGGSPLGGSPMGGSPLGGSPSASAWSLASLESSATASTASSGRARLLRKHKNGEPAVACEPTLRSWLCQEEDHFPTLAEVFATIPPDVAFDIEVKMATPDDLAVTPAEEVDRMVSTTLAAVDAGLAAHGPRLVMFSSFDPEICVEIKRRWPDAPVMFLSGGGVYAHADPRRTSVAAAIDFAAGAGLQGVILNTLALQAEAQMVQAALARGLRVMTYGLPNDDPEWVRAQQRMGVQGVIVDDVAGVAAALSASA</sequence>
<evidence type="ECO:0000313" key="7">
    <source>
        <dbReference type="EMBL" id="PRW39100.1"/>
    </source>
</evidence>
<name>A0A2P6TIP7_CHLSO</name>
<comment type="caution">
    <text evidence="7">The sequence shown here is derived from an EMBL/GenBank/DDBJ whole genome shotgun (WGS) entry which is preliminary data.</text>
</comment>